<feature type="binding site" evidence="8">
    <location>
        <position position="80"/>
    </location>
    <ligand>
        <name>FAD</name>
        <dbReference type="ChEBI" id="CHEBI:57692"/>
    </ligand>
</feature>
<evidence type="ECO:0000259" key="10">
    <source>
        <dbReference type="Pfam" id="PF00970"/>
    </source>
</evidence>
<evidence type="ECO:0000256" key="4">
    <source>
        <dbReference type="ARBA" id="ARBA00022630"/>
    </source>
</evidence>
<accession>A0A0G4NE42</accession>
<gene>
    <name evidence="11" type="ORF">BN1723_016407</name>
</gene>
<dbReference type="Proteomes" id="UP000045706">
    <property type="component" value="Unassembled WGS sequence"/>
</dbReference>
<comment type="similarity">
    <text evidence="3">Belongs to the flavoprotein pyridine nucleotide cytochrome reductase family.</text>
</comment>
<evidence type="ECO:0000256" key="5">
    <source>
        <dbReference type="ARBA" id="ARBA00022827"/>
    </source>
</evidence>
<feature type="binding site" evidence="8">
    <location>
        <position position="13"/>
    </location>
    <ligand>
        <name>FAD</name>
        <dbReference type="ChEBI" id="CHEBI:57692"/>
    </ligand>
</feature>
<sequence>MSQGTDKGKLDVLIKIYRDTPEQKGGRMTQALDSIPVGHFVDFKGPVGKFTYHGSGLCTISGKQRTVKRFIMVCAGSGITPIYQVLRAVIQNEEDSTKCLVLDGNRVEEDILCRKELDAMALLAPGRCTLRHTLTKGSDSWTGLRGRMDAAFFENELGAGGSAGGEEMVLICGPEAMETSAKTILLGLGWKEDDLLFF</sequence>
<feature type="binding site" evidence="8">
    <location>
        <position position="28"/>
    </location>
    <ligand>
        <name>FAD</name>
        <dbReference type="ChEBI" id="CHEBI:57692"/>
    </ligand>
</feature>
<dbReference type="GO" id="GO:0005783">
    <property type="term" value="C:endoplasmic reticulum"/>
    <property type="evidence" value="ECO:0007669"/>
    <property type="project" value="TreeGrafter"/>
</dbReference>
<comment type="cofactor">
    <cofactor evidence="1 8">
        <name>FAD</name>
        <dbReference type="ChEBI" id="CHEBI:57692"/>
    </cofactor>
</comment>
<evidence type="ECO:0000256" key="8">
    <source>
        <dbReference type="PIRSR" id="PIRSR601834-1"/>
    </source>
</evidence>
<evidence type="ECO:0000313" key="11">
    <source>
        <dbReference type="EMBL" id="CRK44841.1"/>
    </source>
</evidence>
<reference evidence="12" key="1">
    <citation type="submission" date="2015-05" db="EMBL/GenBank/DDBJ databases">
        <authorList>
            <person name="Fogelqvist Johan"/>
        </authorList>
    </citation>
    <scope>NUCLEOTIDE SEQUENCE [LARGE SCALE GENOMIC DNA]</scope>
</reference>
<name>A0A0G4NE42_VERLO</name>
<evidence type="ECO:0000256" key="1">
    <source>
        <dbReference type="ARBA" id="ARBA00001974"/>
    </source>
</evidence>
<dbReference type="Pfam" id="PF00175">
    <property type="entry name" value="NAD_binding_1"/>
    <property type="match status" value="1"/>
</dbReference>
<dbReference type="GO" id="GO:0016020">
    <property type="term" value="C:membrane"/>
    <property type="evidence" value="ECO:0007669"/>
    <property type="project" value="UniProtKB-SubCell"/>
</dbReference>
<comment type="subcellular location">
    <subcellularLocation>
        <location evidence="2">Membrane</location>
    </subcellularLocation>
</comment>
<dbReference type="EMBL" id="CVQI01034351">
    <property type="protein sequence ID" value="CRK44841.1"/>
    <property type="molecule type" value="Genomic_DNA"/>
</dbReference>
<proteinExistence type="inferred from homology"/>
<dbReference type="PANTHER" id="PTHR19370">
    <property type="entry name" value="NADH-CYTOCHROME B5 REDUCTASE"/>
    <property type="match status" value="1"/>
</dbReference>
<dbReference type="PRINTS" id="PR00406">
    <property type="entry name" value="CYTB5RDTASE"/>
</dbReference>
<evidence type="ECO:0008006" key="13">
    <source>
        <dbReference type="Google" id="ProtNLM"/>
    </source>
</evidence>
<dbReference type="InterPro" id="IPR039261">
    <property type="entry name" value="FNR_nucleotide-bd"/>
</dbReference>
<evidence type="ECO:0000256" key="7">
    <source>
        <dbReference type="ARBA" id="ARBA00023136"/>
    </source>
</evidence>
<evidence type="ECO:0000256" key="3">
    <source>
        <dbReference type="ARBA" id="ARBA00006105"/>
    </source>
</evidence>
<dbReference type="CDD" id="cd06183">
    <property type="entry name" value="cyt_b5_reduct_like"/>
    <property type="match status" value="1"/>
</dbReference>
<keyword evidence="5 8" id="KW-0274">FAD</keyword>
<dbReference type="InterPro" id="IPR008333">
    <property type="entry name" value="Cbr1-like_FAD-bd_dom"/>
</dbReference>
<dbReference type="PANTHER" id="PTHR19370:SF211">
    <property type="entry name" value="NITRATE REDUCTASE [NADPH]"/>
    <property type="match status" value="1"/>
</dbReference>
<dbReference type="SUPFAM" id="SSF52343">
    <property type="entry name" value="Ferredoxin reductase-like, C-terminal NADP-linked domain"/>
    <property type="match status" value="1"/>
</dbReference>
<dbReference type="Gene3D" id="2.40.30.10">
    <property type="entry name" value="Translation factors"/>
    <property type="match status" value="1"/>
</dbReference>
<dbReference type="Pfam" id="PF00970">
    <property type="entry name" value="FAD_binding_6"/>
    <property type="match status" value="1"/>
</dbReference>
<feature type="domain" description="Flavoprotein pyridine nucleotide cytochrome reductase-like FAD-binding" evidence="10">
    <location>
        <begin position="2"/>
        <end position="52"/>
    </location>
</feature>
<keyword evidence="4 8" id="KW-0285">Flavoprotein</keyword>
<dbReference type="GO" id="GO:0016491">
    <property type="term" value="F:oxidoreductase activity"/>
    <property type="evidence" value="ECO:0007669"/>
    <property type="project" value="UniProtKB-KW"/>
</dbReference>
<dbReference type="AlphaFoldDB" id="A0A0G4NE42"/>
<evidence type="ECO:0000256" key="6">
    <source>
        <dbReference type="ARBA" id="ARBA00023002"/>
    </source>
</evidence>
<evidence type="ECO:0000256" key="2">
    <source>
        <dbReference type="ARBA" id="ARBA00004370"/>
    </source>
</evidence>
<dbReference type="SUPFAM" id="SSF63380">
    <property type="entry name" value="Riboflavin synthase domain-like"/>
    <property type="match status" value="1"/>
</dbReference>
<evidence type="ECO:0000313" key="12">
    <source>
        <dbReference type="Proteomes" id="UP000045706"/>
    </source>
</evidence>
<keyword evidence="7" id="KW-0472">Membrane</keyword>
<evidence type="ECO:0000259" key="9">
    <source>
        <dbReference type="Pfam" id="PF00175"/>
    </source>
</evidence>
<feature type="non-terminal residue" evidence="11">
    <location>
        <position position="198"/>
    </location>
</feature>
<feature type="domain" description="Oxidoreductase FAD/NAD(P)-binding" evidence="9">
    <location>
        <begin position="72"/>
        <end position="182"/>
    </location>
</feature>
<feature type="binding site" evidence="8">
    <location>
        <position position="15"/>
    </location>
    <ligand>
        <name>FAD</name>
        <dbReference type="ChEBI" id="CHEBI:57692"/>
    </ligand>
</feature>
<organism evidence="11 12">
    <name type="scientific">Verticillium longisporum</name>
    <name type="common">Verticillium dahliae var. longisporum</name>
    <dbReference type="NCBI Taxonomy" id="100787"/>
    <lineage>
        <taxon>Eukaryota</taxon>
        <taxon>Fungi</taxon>
        <taxon>Dikarya</taxon>
        <taxon>Ascomycota</taxon>
        <taxon>Pezizomycotina</taxon>
        <taxon>Sordariomycetes</taxon>
        <taxon>Hypocreomycetidae</taxon>
        <taxon>Glomerellales</taxon>
        <taxon>Plectosphaerellaceae</taxon>
        <taxon>Verticillium</taxon>
    </lineage>
</organism>
<keyword evidence="6" id="KW-0560">Oxidoreductase</keyword>
<dbReference type="InterPro" id="IPR017938">
    <property type="entry name" value="Riboflavin_synthase-like_b-brl"/>
</dbReference>
<dbReference type="InterPro" id="IPR001433">
    <property type="entry name" value="OxRdtase_FAD/NAD-bd"/>
</dbReference>
<dbReference type="InterPro" id="IPR001834">
    <property type="entry name" value="CBR-like"/>
</dbReference>
<dbReference type="Gene3D" id="3.40.50.80">
    <property type="entry name" value="Nucleotide-binding domain of ferredoxin-NADP reductase (FNR) module"/>
    <property type="match status" value="1"/>
</dbReference>
<protein>
    <recommendedName>
        <fullName evidence="13">Oxidoreductase FAD/NAD(P)-binding domain-containing protein</fullName>
    </recommendedName>
</protein>